<name>A0A4Z2GAA7_9TELE</name>
<reference evidence="1 2" key="1">
    <citation type="submission" date="2019-03" db="EMBL/GenBank/DDBJ databases">
        <title>First draft genome of Liparis tanakae, snailfish: a comprehensive survey of snailfish specific genes.</title>
        <authorList>
            <person name="Kim W."/>
            <person name="Song I."/>
            <person name="Jeong J.-H."/>
            <person name="Kim D."/>
            <person name="Kim S."/>
            <person name="Ryu S."/>
            <person name="Song J.Y."/>
            <person name="Lee S.K."/>
        </authorList>
    </citation>
    <scope>NUCLEOTIDE SEQUENCE [LARGE SCALE GENOMIC DNA]</scope>
    <source>
        <tissue evidence="1">Muscle</tissue>
    </source>
</reference>
<dbReference type="Proteomes" id="UP000314294">
    <property type="component" value="Unassembled WGS sequence"/>
</dbReference>
<dbReference type="EMBL" id="SRLO01000643">
    <property type="protein sequence ID" value="TNN49734.1"/>
    <property type="molecule type" value="Genomic_DNA"/>
</dbReference>
<gene>
    <name evidence="1" type="ORF">EYF80_040083</name>
</gene>
<sequence>MAYGRHGKHPKPLQSQLASRLIIIFIGGYLNARSVSWDGVETSRVTAQASVFNTVGGRTRLQSYQLAKKLKTEPSVSTASL</sequence>
<comment type="caution">
    <text evidence="1">The sequence shown here is derived from an EMBL/GenBank/DDBJ whole genome shotgun (WGS) entry which is preliminary data.</text>
</comment>
<accession>A0A4Z2GAA7</accession>
<dbReference type="AlphaFoldDB" id="A0A4Z2GAA7"/>
<evidence type="ECO:0000313" key="2">
    <source>
        <dbReference type="Proteomes" id="UP000314294"/>
    </source>
</evidence>
<evidence type="ECO:0000313" key="1">
    <source>
        <dbReference type="EMBL" id="TNN49734.1"/>
    </source>
</evidence>
<organism evidence="1 2">
    <name type="scientific">Liparis tanakae</name>
    <name type="common">Tanaka's snailfish</name>
    <dbReference type="NCBI Taxonomy" id="230148"/>
    <lineage>
        <taxon>Eukaryota</taxon>
        <taxon>Metazoa</taxon>
        <taxon>Chordata</taxon>
        <taxon>Craniata</taxon>
        <taxon>Vertebrata</taxon>
        <taxon>Euteleostomi</taxon>
        <taxon>Actinopterygii</taxon>
        <taxon>Neopterygii</taxon>
        <taxon>Teleostei</taxon>
        <taxon>Neoteleostei</taxon>
        <taxon>Acanthomorphata</taxon>
        <taxon>Eupercaria</taxon>
        <taxon>Perciformes</taxon>
        <taxon>Cottioidei</taxon>
        <taxon>Cottales</taxon>
        <taxon>Liparidae</taxon>
        <taxon>Liparis</taxon>
    </lineage>
</organism>
<proteinExistence type="predicted"/>
<protein>
    <submittedName>
        <fullName evidence="1">Uncharacterized protein</fullName>
    </submittedName>
</protein>
<keyword evidence="2" id="KW-1185">Reference proteome</keyword>